<protein>
    <submittedName>
        <fullName evidence="1">Uncharacterized protein</fullName>
    </submittedName>
</protein>
<name>A0A0A8XUR0_ARUDO</name>
<dbReference type="EMBL" id="GBRH01280181">
    <property type="protein sequence ID" value="JAD17714.1"/>
    <property type="molecule type" value="Transcribed_RNA"/>
</dbReference>
<sequence length="56" mass="6290">MLGITAAWQLNQPSCLRTTQHFLRRRALAEVEVSMTSHQIVRPVALVQQISSAESE</sequence>
<reference evidence="1" key="2">
    <citation type="journal article" date="2015" name="Data Brief">
        <title>Shoot transcriptome of the giant reed, Arundo donax.</title>
        <authorList>
            <person name="Barrero R.A."/>
            <person name="Guerrero F.D."/>
            <person name="Moolhuijzen P."/>
            <person name="Goolsby J.A."/>
            <person name="Tidwell J."/>
            <person name="Bellgard S.E."/>
            <person name="Bellgard M.I."/>
        </authorList>
    </citation>
    <scope>NUCLEOTIDE SEQUENCE</scope>
    <source>
        <tissue evidence="1">Shoot tissue taken approximately 20 cm above the soil surface</tissue>
    </source>
</reference>
<evidence type="ECO:0000313" key="1">
    <source>
        <dbReference type="EMBL" id="JAD17714.1"/>
    </source>
</evidence>
<reference evidence="1" key="1">
    <citation type="submission" date="2014-09" db="EMBL/GenBank/DDBJ databases">
        <authorList>
            <person name="Magalhaes I.L.F."/>
            <person name="Oliveira U."/>
            <person name="Santos F.R."/>
            <person name="Vidigal T.H.D.A."/>
            <person name="Brescovit A.D."/>
            <person name="Santos A.J."/>
        </authorList>
    </citation>
    <scope>NUCLEOTIDE SEQUENCE</scope>
    <source>
        <tissue evidence="1">Shoot tissue taken approximately 20 cm above the soil surface</tissue>
    </source>
</reference>
<accession>A0A0A8XUR0</accession>
<proteinExistence type="predicted"/>
<organism evidence="1">
    <name type="scientific">Arundo donax</name>
    <name type="common">Giant reed</name>
    <name type="synonym">Donax arundinaceus</name>
    <dbReference type="NCBI Taxonomy" id="35708"/>
    <lineage>
        <taxon>Eukaryota</taxon>
        <taxon>Viridiplantae</taxon>
        <taxon>Streptophyta</taxon>
        <taxon>Embryophyta</taxon>
        <taxon>Tracheophyta</taxon>
        <taxon>Spermatophyta</taxon>
        <taxon>Magnoliopsida</taxon>
        <taxon>Liliopsida</taxon>
        <taxon>Poales</taxon>
        <taxon>Poaceae</taxon>
        <taxon>PACMAD clade</taxon>
        <taxon>Arundinoideae</taxon>
        <taxon>Arundineae</taxon>
        <taxon>Arundo</taxon>
    </lineage>
</organism>
<dbReference type="AlphaFoldDB" id="A0A0A8XUR0"/>